<keyword evidence="7" id="KW-0862">Zinc</keyword>
<feature type="domain" description="Reverse transcriptase" evidence="9">
    <location>
        <begin position="136"/>
        <end position="342"/>
    </location>
</feature>
<keyword evidence="1" id="KW-0808">Transferase</keyword>
<proteinExistence type="predicted"/>
<dbReference type="PROSITE" id="PS50878">
    <property type="entry name" value="RT_POL"/>
    <property type="match status" value="1"/>
</dbReference>
<dbReference type="Proteomes" id="UP001151760">
    <property type="component" value="Unassembled WGS sequence"/>
</dbReference>
<dbReference type="PANTHER" id="PTHR37984:SF5">
    <property type="entry name" value="PROTEIN NYNRIN-LIKE"/>
    <property type="match status" value="1"/>
</dbReference>
<dbReference type="SUPFAM" id="SSF57756">
    <property type="entry name" value="Retrovirus zinc finger-like domains"/>
    <property type="match status" value="1"/>
</dbReference>
<keyword evidence="6" id="KW-0695">RNA-directed DNA polymerase</keyword>
<keyword evidence="7" id="KW-0863">Zinc-finger</keyword>
<sequence>MGGGNTGPVYKGVGSSGLKCFNCGEPGHRQSECKKVGKRHLFDDYEEPLVYYRIRDVFVLIGKEVTKESEIPEAMILLLKEFSDVFPYEFPDGLPPLCDIQHHIDLEPGSQLPNRQNYRISQGEHEELHRQVEELVSKGHVRKSMSPCAVPALLTPKKDGSWRMCVDNRAINKITVRYRFPIPRLDDLLDQISGATIFTKLDLKSGYYQIRLRPDNEWKTALKTREGLYEWLVMPFGLSNAPSTFMHVMNQLLRPFIWKFVVVYFDDILIYSASFSEHVTHVRQVFVVSAVQGKLVSERSLRRFIPNFSSVMAPLTDCIKGKSFVWTEEAESAFQVVIGAVLSQGVRPVAYFSEKLMKPKSRYTTYDFEFYAVVQAVQCVNISMGVGWHFLRSLLLWSNTSVSNRAADALSRRSNLLVSMQVDVTGLDVILEKLTLDP</sequence>
<evidence type="ECO:0000256" key="6">
    <source>
        <dbReference type="ARBA" id="ARBA00022918"/>
    </source>
</evidence>
<dbReference type="Pfam" id="PF17917">
    <property type="entry name" value="RT_RNaseH"/>
    <property type="match status" value="1"/>
</dbReference>
<dbReference type="InterPro" id="IPR000477">
    <property type="entry name" value="RT_dom"/>
</dbReference>
<evidence type="ECO:0000256" key="7">
    <source>
        <dbReference type="PROSITE-ProRule" id="PRU00047"/>
    </source>
</evidence>
<dbReference type="InterPro" id="IPR041373">
    <property type="entry name" value="RT_RNaseH"/>
</dbReference>
<keyword evidence="2" id="KW-0548">Nucleotidyltransferase</keyword>
<dbReference type="InterPro" id="IPR001878">
    <property type="entry name" value="Znf_CCHC"/>
</dbReference>
<organism evidence="10 11">
    <name type="scientific">Tanacetum coccineum</name>
    <dbReference type="NCBI Taxonomy" id="301880"/>
    <lineage>
        <taxon>Eukaryota</taxon>
        <taxon>Viridiplantae</taxon>
        <taxon>Streptophyta</taxon>
        <taxon>Embryophyta</taxon>
        <taxon>Tracheophyta</taxon>
        <taxon>Spermatophyta</taxon>
        <taxon>Magnoliopsida</taxon>
        <taxon>eudicotyledons</taxon>
        <taxon>Gunneridae</taxon>
        <taxon>Pentapetalae</taxon>
        <taxon>asterids</taxon>
        <taxon>campanulids</taxon>
        <taxon>Asterales</taxon>
        <taxon>Asteraceae</taxon>
        <taxon>Asteroideae</taxon>
        <taxon>Anthemideae</taxon>
        <taxon>Anthemidinae</taxon>
        <taxon>Tanacetum</taxon>
    </lineage>
</organism>
<evidence type="ECO:0000313" key="10">
    <source>
        <dbReference type="EMBL" id="GJT15362.1"/>
    </source>
</evidence>
<keyword evidence="7" id="KW-0479">Metal-binding</keyword>
<dbReference type="InterPro" id="IPR043128">
    <property type="entry name" value="Rev_trsase/Diguanyl_cyclase"/>
</dbReference>
<dbReference type="PROSITE" id="PS50158">
    <property type="entry name" value="ZF_CCHC"/>
    <property type="match status" value="1"/>
</dbReference>
<keyword evidence="3" id="KW-0540">Nuclease</keyword>
<evidence type="ECO:0000256" key="1">
    <source>
        <dbReference type="ARBA" id="ARBA00022679"/>
    </source>
</evidence>
<gene>
    <name evidence="10" type="ORF">Tco_0874068</name>
</gene>
<evidence type="ECO:0000256" key="4">
    <source>
        <dbReference type="ARBA" id="ARBA00022759"/>
    </source>
</evidence>
<evidence type="ECO:0000256" key="5">
    <source>
        <dbReference type="ARBA" id="ARBA00022801"/>
    </source>
</evidence>
<dbReference type="Gene3D" id="3.10.10.10">
    <property type="entry name" value="HIV Type 1 Reverse Transcriptase, subunit A, domain 1"/>
    <property type="match status" value="1"/>
</dbReference>
<evidence type="ECO:0000259" key="8">
    <source>
        <dbReference type="PROSITE" id="PS50158"/>
    </source>
</evidence>
<keyword evidence="11" id="KW-1185">Reference proteome</keyword>
<dbReference type="SUPFAM" id="SSF56672">
    <property type="entry name" value="DNA/RNA polymerases"/>
    <property type="match status" value="1"/>
</dbReference>
<dbReference type="InterPro" id="IPR050951">
    <property type="entry name" value="Retrovirus_Pol_polyprotein"/>
</dbReference>
<dbReference type="InterPro" id="IPR043502">
    <property type="entry name" value="DNA/RNA_pol_sf"/>
</dbReference>
<dbReference type="InterPro" id="IPR036875">
    <property type="entry name" value="Znf_CCHC_sf"/>
</dbReference>
<evidence type="ECO:0000256" key="2">
    <source>
        <dbReference type="ARBA" id="ARBA00022695"/>
    </source>
</evidence>
<dbReference type="Pfam" id="PF00098">
    <property type="entry name" value="zf-CCHC"/>
    <property type="match status" value="1"/>
</dbReference>
<evidence type="ECO:0000259" key="9">
    <source>
        <dbReference type="PROSITE" id="PS50878"/>
    </source>
</evidence>
<name>A0ABQ5BNE2_9ASTR</name>
<keyword evidence="4" id="KW-0255">Endonuclease</keyword>
<comment type="caution">
    <text evidence="10">The sequence shown here is derived from an EMBL/GenBank/DDBJ whole genome shotgun (WGS) entry which is preliminary data.</text>
</comment>
<reference evidence="10" key="1">
    <citation type="journal article" date="2022" name="Int. J. Mol. Sci.">
        <title>Draft Genome of Tanacetum Coccineum: Genomic Comparison of Closely Related Tanacetum-Family Plants.</title>
        <authorList>
            <person name="Yamashiro T."/>
            <person name="Shiraishi A."/>
            <person name="Nakayama K."/>
            <person name="Satake H."/>
        </authorList>
    </citation>
    <scope>NUCLEOTIDE SEQUENCE</scope>
</reference>
<protein>
    <submittedName>
        <fullName evidence="10">Nucleotidyltransferase, ribonuclease H</fullName>
    </submittedName>
</protein>
<dbReference type="Gene3D" id="3.30.70.270">
    <property type="match status" value="1"/>
</dbReference>
<feature type="domain" description="CCHC-type" evidence="8">
    <location>
        <begin position="19"/>
        <end position="35"/>
    </location>
</feature>
<dbReference type="Pfam" id="PF00078">
    <property type="entry name" value="RVT_1"/>
    <property type="match status" value="1"/>
</dbReference>
<evidence type="ECO:0000313" key="11">
    <source>
        <dbReference type="Proteomes" id="UP001151760"/>
    </source>
</evidence>
<dbReference type="CDD" id="cd01647">
    <property type="entry name" value="RT_LTR"/>
    <property type="match status" value="1"/>
</dbReference>
<dbReference type="SMART" id="SM00343">
    <property type="entry name" value="ZnF_C2HC"/>
    <property type="match status" value="1"/>
</dbReference>
<evidence type="ECO:0000256" key="3">
    <source>
        <dbReference type="ARBA" id="ARBA00022722"/>
    </source>
</evidence>
<keyword evidence="5" id="KW-0378">Hydrolase</keyword>
<reference evidence="10" key="2">
    <citation type="submission" date="2022-01" db="EMBL/GenBank/DDBJ databases">
        <authorList>
            <person name="Yamashiro T."/>
            <person name="Shiraishi A."/>
            <person name="Satake H."/>
            <person name="Nakayama K."/>
        </authorList>
    </citation>
    <scope>NUCLEOTIDE SEQUENCE</scope>
</reference>
<accession>A0ABQ5BNE2</accession>
<dbReference type="EMBL" id="BQNB010013390">
    <property type="protein sequence ID" value="GJT15362.1"/>
    <property type="molecule type" value="Genomic_DNA"/>
</dbReference>
<dbReference type="PANTHER" id="PTHR37984">
    <property type="entry name" value="PROTEIN CBG26694"/>
    <property type="match status" value="1"/>
</dbReference>